<sequence>MRQKVVILNKIGMSKVWFVTGASKGLGLNLVEKLLKSGHKVAATSRNKKQLTEKVSENSDNFLPLAMDLTDENDVKSTIGKVLSYFGGIDVVVNNAGYGLGGAIEELQHDEVHQNFDVNVYGSLHVIRNILPGMRERGSGHIMNIASIGGFVATFPGYGIYCATKFAVQGFSEALEAEVKPLGIHVTCVSPGYFRTEFLSSDSMQTGERTIDVYEFARETVRVHAQDIHGNQAGDPAKAADVFIKLSKMDNPPTHLYLGSDAYEFVNQKIANLQEMMEAHKSLGVSTDFENVNAS</sequence>
<dbReference type="Gene3D" id="3.40.50.720">
    <property type="entry name" value="NAD(P)-binding Rossmann-like Domain"/>
    <property type="match status" value="1"/>
</dbReference>
<comment type="similarity">
    <text evidence="1 3">Belongs to the short-chain dehydrogenases/reductases (SDR) family.</text>
</comment>
<dbReference type="InterPro" id="IPR036291">
    <property type="entry name" value="NAD(P)-bd_dom_sf"/>
</dbReference>
<keyword evidence="2" id="KW-0560">Oxidoreductase</keyword>
<proteinExistence type="inferred from homology"/>
<evidence type="ECO:0000256" key="1">
    <source>
        <dbReference type="ARBA" id="ARBA00006484"/>
    </source>
</evidence>
<evidence type="ECO:0000256" key="3">
    <source>
        <dbReference type="RuleBase" id="RU000363"/>
    </source>
</evidence>
<dbReference type="Proteomes" id="UP001500459">
    <property type="component" value="Unassembled WGS sequence"/>
</dbReference>
<dbReference type="SUPFAM" id="SSF51735">
    <property type="entry name" value="NAD(P)-binding Rossmann-fold domains"/>
    <property type="match status" value="1"/>
</dbReference>
<evidence type="ECO:0000256" key="2">
    <source>
        <dbReference type="ARBA" id="ARBA00023002"/>
    </source>
</evidence>
<protein>
    <submittedName>
        <fullName evidence="4">SDR family oxidoreductase</fullName>
    </submittedName>
</protein>
<dbReference type="PANTHER" id="PTHR43976">
    <property type="entry name" value="SHORT CHAIN DEHYDROGENASE"/>
    <property type="match status" value="1"/>
</dbReference>
<dbReference type="CDD" id="cd05374">
    <property type="entry name" value="17beta-HSD-like_SDR_c"/>
    <property type="match status" value="1"/>
</dbReference>
<evidence type="ECO:0000313" key="4">
    <source>
        <dbReference type="EMBL" id="GAA3516946.1"/>
    </source>
</evidence>
<dbReference type="Pfam" id="PF00106">
    <property type="entry name" value="adh_short"/>
    <property type="match status" value="1"/>
</dbReference>
<dbReference type="PRINTS" id="PR00080">
    <property type="entry name" value="SDRFAMILY"/>
</dbReference>
<dbReference type="PRINTS" id="PR00081">
    <property type="entry name" value="GDHRDH"/>
</dbReference>
<organism evidence="4 5">
    <name type="scientific">Aquimarina addita</name>
    <dbReference type="NCBI Taxonomy" id="870485"/>
    <lineage>
        <taxon>Bacteria</taxon>
        <taxon>Pseudomonadati</taxon>
        <taxon>Bacteroidota</taxon>
        <taxon>Flavobacteriia</taxon>
        <taxon>Flavobacteriales</taxon>
        <taxon>Flavobacteriaceae</taxon>
        <taxon>Aquimarina</taxon>
    </lineage>
</organism>
<comment type="caution">
    <text evidence="4">The sequence shown here is derived from an EMBL/GenBank/DDBJ whole genome shotgun (WGS) entry which is preliminary data.</text>
</comment>
<name>A0ABP6UPM3_9FLAO</name>
<gene>
    <name evidence="4" type="ORF">GCM10022393_33780</name>
</gene>
<evidence type="ECO:0000313" key="5">
    <source>
        <dbReference type="Proteomes" id="UP001500459"/>
    </source>
</evidence>
<dbReference type="InterPro" id="IPR002347">
    <property type="entry name" value="SDR_fam"/>
</dbReference>
<reference evidence="5" key="1">
    <citation type="journal article" date="2019" name="Int. J. Syst. Evol. Microbiol.">
        <title>The Global Catalogue of Microorganisms (GCM) 10K type strain sequencing project: providing services to taxonomists for standard genome sequencing and annotation.</title>
        <authorList>
            <consortium name="The Broad Institute Genomics Platform"/>
            <consortium name="The Broad Institute Genome Sequencing Center for Infectious Disease"/>
            <person name="Wu L."/>
            <person name="Ma J."/>
        </authorList>
    </citation>
    <scope>NUCLEOTIDE SEQUENCE [LARGE SCALE GENOMIC DNA]</scope>
    <source>
        <strain evidence="5">JCM 17106</strain>
    </source>
</reference>
<accession>A0ABP6UPM3</accession>
<keyword evidence="5" id="KW-1185">Reference proteome</keyword>
<dbReference type="PANTHER" id="PTHR43976:SF16">
    <property type="entry name" value="SHORT-CHAIN DEHYDROGENASE_REDUCTASE FAMILY PROTEIN"/>
    <property type="match status" value="1"/>
</dbReference>
<dbReference type="InterPro" id="IPR051911">
    <property type="entry name" value="SDR_oxidoreductase"/>
</dbReference>
<dbReference type="NCBIfam" id="NF004824">
    <property type="entry name" value="PRK06180.1"/>
    <property type="match status" value="1"/>
</dbReference>
<dbReference type="EMBL" id="BAABCW010000017">
    <property type="protein sequence ID" value="GAA3516946.1"/>
    <property type="molecule type" value="Genomic_DNA"/>
</dbReference>